<protein>
    <submittedName>
        <fullName evidence="9">Anaphase control protein cut9</fullName>
    </submittedName>
</protein>
<dbReference type="PROSITE" id="PS50005">
    <property type="entry name" value="TPR"/>
    <property type="match status" value="3"/>
</dbReference>
<reference evidence="10" key="1">
    <citation type="submission" date="2016-02" db="EMBL/GenBank/DDBJ databases">
        <title>Draft genome sequence of Microdochium bolleyi, a fungal endophyte of beachgrass.</title>
        <authorList>
            <consortium name="DOE Joint Genome Institute"/>
            <person name="David A.S."/>
            <person name="May G."/>
            <person name="Haridas S."/>
            <person name="Lim J."/>
            <person name="Wang M."/>
            <person name="Labutti K."/>
            <person name="Lipzen A."/>
            <person name="Barry K."/>
            <person name="Grigoriev I.V."/>
        </authorList>
    </citation>
    <scope>NUCLEOTIDE SEQUENCE [LARGE SCALE GENOMIC DNA]</scope>
    <source>
        <strain evidence="10">J235TASD1</strain>
    </source>
</reference>
<dbReference type="AlphaFoldDB" id="A0A136J790"/>
<feature type="repeat" description="TPR" evidence="7">
    <location>
        <begin position="472"/>
        <end position="505"/>
    </location>
</feature>
<evidence type="ECO:0000256" key="8">
    <source>
        <dbReference type="SAM" id="MobiDB-lite"/>
    </source>
</evidence>
<keyword evidence="4" id="KW-0833">Ubl conjugation pathway</keyword>
<dbReference type="GO" id="GO:0016567">
    <property type="term" value="P:protein ubiquitination"/>
    <property type="evidence" value="ECO:0007669"/>
    <property type="project" value="TreeGrafter"/>
</dbReference>
<evidence type="ECO:0000256" key="5">
    <source>
        <dbReference type="ARBA" id="ARBA00022803"/>
    </source>
</evidence>
<feature type="repeat" description="TPR" evidence="7">
    <location>
        <begin position="329"/>
        <end position="362"/>
    </location>
</feature>
<keyword evidence="5 7" id="KW-0802">TPR repeat</keyword>
<dbReference type="PANTHER" id="PTHR12558:SF9">
    <property type="entry name" value="CELL DIVISION CYCLE PROTEIN 16 HOMOLOG"/>
    <property type="match status" value="1"/>
</dbReference>
<dbReference type="Pfam" id="PF13424">
    <property type="entry name" value="TPR_12"/>
    <property type="match status" value="1"/>
</dbReference>
<dbReference type="GO" id="GO:0051301">
    <property type="term" value="P:cell division"/>
    <property type="evidence" value="ECO:0007669"/>
    <property type="project" value="UniProtKB-KW"/>
</dbReference>
<accession>A0A136J790</accession>
<dbReference type="InterPro" id="IPR019734">
    <property type="entry name" value="TPR_rpt"/>
</dbReference>
<keyword evidence="6" id="KW-0131">Cell cycle</keyword>
<sequence>MEAFLREWRQDALNKAQHDSAIFIGDKLLALTNDDKDAFWLAQVHFATGHYTRAQAILSKQDLVTRNPSCRYLAGHCLIKQNRLDEALAVLGERNPTHLIANTATSKRKIQYTGGRATATSHGRPGGKGQERREQLSEEDVANRRFEAAMCFLRGICYAKQNAFDRAKECYKDAVRIDVQCFEAFQQLMKNSLMSPDEEWQFLESLDFDAVVAPGDTSSSQEAAEFTKMLYTTRLSKYRNPTAFTSACDTLSTHYNLASNPDLLLARGDLLYTQCRYRDALDITTSVLEEDKYNFAIYPLHLACLYELKKKNVLFLVAHDLADNHPEEPCTWLAVGTYYFAIEKIAEARRYFSKASMMDPHFGPAWIGFAHTFAAEGEHDQAISAYSTAARLFMGTHLPQVFLGMQNHALNNMTLADEFLRTAYGLCKTDPLLLNEMGIVYYHQDRPLDAATLFLKALEVSEEINSEPHAWLTARTNLAHAYRRAKKFDEALDQFDEVLREGGKDPAIFSAKGLILMELGRLEEAVEVLHQALAISPQDPIATELLNKALEETIGMLALE</sequence>
<dbReference type="GO" id="GO:0045842">
    <property type="term" value="P:positive regulation of mitotic metaphase/anaphase transition"/>
    <property type="evidence" value="ECO:0007669"/>
    <property type="project" value="TreeGrafter"/>
</dbReference>
<evidence type="ECO:0000256" key="1">
    <source>
        <dbReference type="ARBA" id="ARBA00022618"/>
    </source>
</evidence>
<evidence type="ECO:0000256" key="6">
    <source>
        <dbReference type="ARBA" id="ARBA00023306"/>
    </source>
</evidence>
<feature type="repeat" description="TPR" evidence="7">
    <location>
        <begin position="506"/>
        <end position="539"/>
    </location>
</feature>
<dbReference type="GO" id="GO:0005737">
    <property type="term" value="C:cytoplasm"/>
    <property type="evidence" value="ECO:0007669"/>
    <property type="project" value="TreeGrafter"/>
</dbReference>
<keyword evidence="1" id="KW-0132">Cell division</keyword>
<dbReference type="STRING" id="196109.A0A136J790"/>
<gene>
    <name evidence="9" type="ORF">Micbo1qcDRAFT_52538</name>
</gene>
<feature type="region of interest" description="Disordered" evidence="8">
    <location>
        <begin position="111"/>
        <end position="138"/>
    </location>
</feature>
<dbReference type="PANTHER" id="PTHR12558">
    <property type="entry name" value="CELL DIVISION CYCLE 16,23,27"/>
    <property type="match status" value="1"/>
</dbReference>
<dbReference type="FunCoup" id="A0A136J790">
    <property type="interactions" value="1123"/>
</dbReference>
<organism evidence="9 10">
    <name type="scientific">Microdochium bolleyi</name>
    <dbReference type="NCBI Taxonomy" id="196109"/>
    <lineage>
        <taxon>Eukaryota</taxon>
        <taxon>Fungi</taxon>
        <taxon>Dikarya</taxon>
        <taxon>Ascomycota</taxon>
        <taxon>Pezizomycotina</taxon>
        <taxon>Sordariomycetes</taxon>
        <taxon>Xylariomycetidae</taxon>
        <taxon>Xylariales</taxon>
        <taxon>Microdochiaceae</taxon>
        <taxon>Microdochium</taxon>
    </lineage>
</organism>
<evidence type="ECO:0000256" key="4">
    <source>
        <dbReference type="ARBA" id="ARBA00022786"/>
    </source>
</evidence>
<dbReference type="Gene3D" id="1.25.40.10">
    <property type="entry name" value="Tetratricopeptide repeat domain"/>
    <property type="match status" value="1"/>
</dbReference>
<keyword evidence="10" id="KW-1185">Reference proteome</keyword>
<keyword evidence="3" id="KW-0498">Mitosis</keyword>
<dbReference type="Pfam" id="PF12895">
    <property type="entry name" value="ANAPC3"/>
    <property type="match status" value="1"/>
</dbReference>
<dbReference type="InterPro" id="IPR011990">
    <property type="entry name" value="TPR-like_helical_dom_sf"/>
</dbReference>
<dbReference type="GO" id="GO:0005680">
    <property type="term" value="C:anaphase-promoting complex"/>
    <property type="evidence" value="ECO:0007669"/>
    <property type="project" value="TreeGrafter"/>
</dbReference>
<evidence type="ECO:0000313" key="9">
    <source>
        <dbReference type="EMBL" id="KXJ92989.1"/>
    </source>
</evidence>
<proteinExistence type="predicted"/>
<evidence type="ECO:0000313" key="10">
    <source>
        <dbReference type="Proteomes" id="UP000070501"/>
    </source>
</evidence>
<dbReference type="SUPFAM" id="SSF48452">
    <property type="entry name" value="TPR-like"/>
    <property type="match status" value="2"/>
</dbReference>
<keyword evidence="2" id="KW-0677">Repeat</keyword>
<dbReference type="Proteomes" id="UP000070501">
    <property type="component" value="Unassembled WGS sequence"/>
</dbReference>
<dbReference type="SMART" id="SM00028">
    <property type="entry name" value="TPR"/>
    <property type="match status" value="8"/>
</dbReference>
<dbReference type="GO" id="GO:0031145">
    <property type="term" value="P:anaphase-promoting complex-dependent catabolic process"/>
    <property type="evidence" value="ECO:0007669"/>
    <property type="project" value="TreeGrafter"/>
</dbReference>
<dbReference type="EMBL" id="KQ964248">
    <property type="protein sequence ID" value="KXJ92989.1"/>
    <property type="molecule type" value="Genomic_DNA"/>
</dbReference>
<evidence type="ECO:0000256" key="7">
    <source>
        <dbReference type="PROSITE-ProRule" id="PRU00339"/>
    </source>
</evidence>
<dbReference type="Pfam" id="PF13181">
    <property type="entry name" value="TPR_8"/>
    <property type="match status" value="2"/>
</dbReference>
<dbReference type="OrthoDB" id="10006270at2759"/>
<evidence type="ECO:0000256" key="2">
    <source>
        <dbReference type="ARBA" id="ARBA00022737"/>
    </source>
</evidence>
<evidence type="ECO:0000256" key="3">
    <source>
        <dbReference type="ARBA" id="ARBA00022776"/>
    </source>
</evidence>
<dbReference type="InParanoid" id="A0A136J790"/>
<name>A0A136J790_9PEZI</name>
<feature type="compositionally biased region" description="Basic and acidic residues" evidence="8">
    <location>
        <begin position="129"/>
        <end position="138"/>
    </location>
</feature>